<evidence type="ECO:0000313" key="8">
    <source>
        <dbReference type="EMBL" id="HJA07664.1"/>
    </source>
</evidence>
<evidence type="ECO:0000256" key="3">
    <source>
        <dbReference type="ARBA" id="ARBA00022827"/>
    </source>
</evidence>
<dbReference type="SUPFAM" id="SSF51905">
    <property type="entry name" value="FAD/NAD(P)-binding domain"/>
    <property type="match status" value="1"/>
</dbReference>
<evidence type="ECO:0000256" key="6">
    <source>
        <dbReference type="ARBA" id="ARBA00023284"/>
    </source>
</evidence>
<keyword evidence="3" id="KW-0274">FAD</keyword>
<keyword evidence="2" id="KW-0285">Flavoprotein</keyword>
<dbReference type="InterPro" id="IPR050097">
    <property type="entry name" value="Ferredoxin-NADP_redctase_2"/>
</dbReference>
<comment type="caution">
    <text evidence="8">The sequence shown here is derived from an EMBL/GenBank/DDBJ whole genome shotgun (WGS) entry which is preliminary data.</text>
</comment>
<name>A0A9D2KJ92_9BACT</name>
<dbReference type="PROSITE" id="PS00573">
    <property type="entry name" value="PYRIDINE_REDOX_2"/>
    <property type="match status" value="1"/>
</dbReference>
<dbReference type="PRINTS" id="PR00368">
    <property type="entry name" value="FADPNR"/>
</dbReference>
<comment type="similarity">
    <text evidence="1">Belongs to the class-II pyridine nucleotide-disulfide oxidoreductase family.</text>
</comment>
<dbReference type="PRINTS" id="PR00469">
    <property type="entry name" value="PNDRDTASEII"/>
</dbReference>
<evidence type="ECO:0000256" key="4">
    <source>
        <dbReference type="ARBA" id="ARBA00023002"/>
    </source>
</evidence>
<dbReference type="PANTHER" id="PTHR48105">
    <property type="entry name" value="THIOREDOXIN REDUCTASE 1-RELATED-RELATED"/>
    <property type="match status" value="1"/>
</dbReference>
<organism evidence="8 9">
    <name type="scientific">Candidatus Mailhella merdigallinarum</name>
    <dbReference type="NCBI Taxonomy" id="2838658"/>
    <lineage>
        <taxon>Bacteria</taxon>
        <taxon>Pseudomonadati</taxon>
        <taxon>Thermodesulfobacteriota</taxon>
        <taxon>Desulfovibrionia</taxon>
        <taxon>Desulfovibrionales</taxon>
        <taxon>Desulfovibrionaceae</taxon>
        <taxon>Mailhella</taxon>
    </lineage>
</organism>
<dbReference type="AlphaFoldDB" id="A0A9D2KJ92"/>
<dbReference type="EMBL" id="DXAN01000002">
    <property type="protein sequence ID" value="HJA07664.1"/>
    <property type="molecule type" value="Genomic_DNA"/>
</dbReference>
<evidence type="ECO:0000313" key="9">
    <source>
        <dbReference type="Proteomes" id="UP000824225"/>
    </source>
</evidence>
<protein>
    <submittedName>
        <fullName evidence="8">FAD-dependent oxidoreductase</fullName>
    </submittedName>
</protein>
<gene>
    <name evidence="8" type="ORF">H9962_00515</name>
</gene>
<dbReference type="Pfam" id="PF07992">
    <property type="entry name" value="Pyr_redox_2"/>
    <property type="match status" value="1"/>
</dbReference>
<dbReference type="GO" id="GO:0016668">
    <property type="term" value="F:oxidoreductase activity, acting on a sulfur group of donors, NAD(P) as acceptor"/>
    <property type="evidence" value="ECO:0007669"/>
    <property type="project" value="UniProtKB-ARBA"/>
</dbReference>
<proteinExistence type="inferred from homology"/>
<keyword evidence="4" id="KW-0560">Oxidoreductase</keyword>
<evidence type="ECO:0000256" key="5">
    <source>
        <dbReference type="ARBA" id="ARBA00023157"/>
    </source>
</evidence>
<sequence length="304" mass="32586">MKTYDLVVVGGGVCGMTAAIYASRANLSTCILEKDTCGGLVNRTHTVENFPSRKSIHGMELMELCREQVEALGVSVEEVEDVERVDFSGAEKRLFTSSGEEYGARAVIVATGRKPRPLPVQTSFERVHYCSVCDGAPYRNKDVIVVGGGNSGFDESLYLIGLGVNHVHIVEAFPSCIAAASTQDRARESGKISVSVSTEIVSVDTLPDGRGRVLLKHTASGEEHAEDTDGIFCFIGQSPNTGPFEGALEMVDGYIRVNADMETGIPGVYAAGDVTVKKWRQITTAMGDATIAALQAEKYLRAVQ</sequence>
<reference evidence="8" key="1">
    <citation type="journal article" date="2021" name="PeerJ">
        <title>Extensive microbial diversity within the chicken gut microbiome revealed by metagenomics and culture.</title>
        <authorList>
            <person name="Gilroy R."/>
            <person name="Ravi A."/>
            <person name="Getino M."/>
            <person name="Pursley I."/>
            <person name="Horton D.L."/>
            <person name="Alikhan N.F."/>
            <person name="Baker D."/>
            <person name="Gharbi K."/>
            <person name="Hall N."/>
            <person name="Watson M."/>
            <person name="Adriaenssens E.M."/>
            <person name="Foster-Nyarko E."/>
            <person name="Jarju S."/>
            <person name="Secka A."/>
            <person name="Antonio M."/>
            <person name="Oren A."/>
            <person name="Chaudhuri R.R."/>
            <person name="La Ragione R."/>
            <person name="Hildebrand F."/>
            <person name="Pallen M.J."/>
        </authorList>
    </citation>
    <scope>NUCLEOTIDE SEQUENCE</scope>
    <source>
        <strain evidence="8">CHK186-16707</strain>
    </source>
</reference>
<keyword evidence="5" id="KW-1015">Disulfide bond</keyword>
<dbReference type="Gene3D" id="3.50.50.60">
    <property type="entry name" value="FAD/NAD(P)-binding domain"/>
    <property type="match status" value="2"/>
</dbReference>
<accession>A0A9D2KJ92</accession>
<evidence type="ECO:0000256" key="2">
    <source>
        <dbReference type="ARBA" id="ARBA00022630"/>
    </source>
</evidence>
<keyword evidence="6" id="KW-0676">Redox-active center</keyword>
<dbReference type="Proteomes" id="UP000824225">
    <property type="component" value="Unassembled WGS sequence"/>
</dbReference>
<reference evidence="8" key="2">
    <citation type="submission" date="2021-04" db="EMBL/GenBank/DDBJ databases">
        <authorList>
            <person name="Gilroy R."/>
        </authorList>
    </citation>
    <scope>NUCLEOTIDE SEQUENCE</scope>
    <source>
        <strain evidence="8">CHK186-16707</strain>
    </source>
</reference>
<dbReference type="InterPro" id="IPR008255">
    <property type="entry name" value="Pyr_nucl-diS_OxRdtase_2_AS"/>
</dbReference>
<evidence type="ECO:0000259" key="7">
    <source>
        <dbReference type="Pfam" id="PF07992"/>
    </source>
</evidence>
<dbReference type="InterPro" id="IPR036188">
    <property type="entry name" value="FAD/NAD-bd_sf"/>
</dbReference>
<dbReference type="InterPro" id="IPR023753">
    <property type="entry name" value="FAD/NAD-binding_dom"/>
</dbReference>
<evidence type="ECO:0000256" key="1">
    <source>
        <dbReference type="ARBA" id="ARBA00009333"/>
    </source>
</evidence>
<feature type="domain" description="FAD/NAD(P)-binding" evidence="7">
    <location>
        <begin position="4"/>
        <end position="288"/>
    </location>
</feature>